<organism evidence="2 3">
    <name type="scientific">Myxococcus llanfairpwllgwyngyllgogerychwyrndrobwllllantysiliogogogochensis</name>
    <dbReference type="NCBI Taxonomy" id="2590453"/>
    <lineage>
        <taxon>Bacteria</taxon>
        <taxon>Pseudomonadati</taxon>
        <taxon>Myxococcota</taxon>
        <taxon>Myxococcia</taxon>
        <taxon>Myxococcales</taxon>
        <taxon>Cystobacterineae</taxon>
        <taxon>Myxococcaceae</taxon>
        <taxon>Myxococcus</taxon>
    </lineage>
</organism>
<proteinExistence type="predicted"/>
<gene>
    <name evidence="2" type="ORF">FJV41_37195</name>
</gene>
<dbReference type="Proteomes" id="UP000315369">
    <property type="component" value="Unassembled WGS sequence"/>
</dbReference>
<feature type="compositionally biased region" description="Basic residues" evidence="1">
    <location>
        <begin position="19"/>
        <end position="30"/>
    </location>
</feature>
<keyword evidence="3" id="KW-1185">Reference proteome</keyword>
<reference evidence="2 3" key="1">
    <citation type="submission" date="2019-06" db="EMBL/GenBank/DDBJ databases">
        <authorList>
            <person name="Livingstone P."/>
            <person name="Whitworth D."/>
        </authorList>
    </citation>
    <scope>NUCLEOTIDE SEQUENCE [LARGE SCALE GENOMIC DNA]</scope>
    <source>
        <strain evidence="2 3">AM401</strain>
    </source>
</reference>
<evidence type="ECO:0000313" key="3">
    <source>
        <dbReference type="Proteomes" id="UP000315369"/>
    </source>
</evidence>
<dbReference type="AlphaFoldDB" id="A0A540WPG3"/>
<evidence type="ECO:0000313" key="2">
    <source>
        <dbReference type="EMBL" id="TQF10880.1"/>
    </source>
</evidence>
<evidence type="ECO:0000256" key="1">
    <source>
        <dbReference type="SAM" id="MobiDB-lite"/>
    </source>
</evidence>
<feature type="region of interest" description="Disordered" evidence="1">
    <location>
        <begin position="13"/>
        <end position="79"/>
    </location>
</feature>
<accession>A0A540WPG3</accession>
<sequence length="79" mass="8476">MLLDMYLFFCLPFPAPRTPKAKPAPRRGRASGRGSTTSRTPPRRVVKAASGKADKPSTGARRTSKPALRVLDGGRAGVR</sequence>
<dbReference type="EMBL" id="VIFM01000223">
    <property type="protein sequence ID" value="TQF10880.1"/>
    <property type="molecule type" value="Genomic_DNA"/>
</dbReference>
<comment type="caution">
    <text evidence="2">The sequence shown here is derived from an EMBL/GenBank/DDBJ whole genome shotgun (WGS) entry which is preliminary data.</text>
</comment>
<dbReference type="RefSeq" id="WP_141647351.1">
    <property type="nucleotide sequence ID" value="NZ_VIFM01000223.1"/>
</dbReference>
<protein>
    <submittedName>
        <fullName evidence="2">Uncharacterized protein</fullName>
    </submittedName>
</protein>
<name>A0A540WPG3_9BACT</name>